<dbReference type="Proteomes" id="UP000092482">
    <property type="component" value="Chromosome"/>
</dbReference>
<name>A0A1B1N7T5_9MICO</name>
<dbReference type="SUPFAM" id="SSF56112">
    <property type="entry name" value="Protein kinase-like (PK-like)"/>
    <property type="match status" value="1"/>
</dbReference>
<organism evidence="1 2">
    <name type="scientific">Serinicoccus hydrothermalis</name>
    <dbReference type="NCBI Taxonomy" id="1758689"/>
    <lineage>
        <taxon>Bacteria</taxon>
        <taxon>Bacillati</taxon>
        <taxon>Actinomycetota</taxon>
        <taxon>Actinomycetes</taxon>
        <taxon>Micrococcales</taxon>
        <taxon>Ornithinimicrobiaceae</taxon>
        <taxon>Serinicoccus</taxon>
    </lineage>
</organism>
<dbReference type="InterPro" id="IPR011009">
    <property type="entry name" value="Kinase-like_dom_sf"/>
</dbReference>
<evidence type="ECO:0000313" key="2">
    <source>
        <dbReference type="Proteomes" id="UP000092482"/>
    </source>
</evidence>
<evidence type="ECO:0000313" key="1">
    <source>
        <dbReference type="EMBL" id="ANS77493.1"/>
    </source>
</evidence>
<reference evidence="1 2" key="1">
    <citation type="submission" date="2016-03" db="EMBL/GenBank/DDBJ databases">
        <title>Shallow-sea hydrothermal system.</title>
        <authorList>
            <person name="Tang K."/>
        </authorList>
    </citation>
    <scope>NUCLEOTIDE SEQUENCE [LARGE SCALE GENOMIC DNA]</scope>
    <source>
        <strain evidence="1 2">JLT9</strain>
    </source>
</reference>
<dbReference type="AlphaFoldDB" id="A0A1B1N7T5"/>
<proteinExistence type="predicted"/>
<protein>
    <submittedName>
        <fullName evidence="1">Uncharacterized protein</fullName>
    </submittedName>
</protein>
<dbReference type="KEGG" id="serj:SGUI_0097"/>
<accession>A0A1B1N7T5</accession>
<dbReference type="STRING" id="1758689.SGUI_0097"/>
<gene>
    <name evidence="1" type="ORF">SGUI_0097</name>
</gene>
<sequence length="213" mass="23101">MVHRREVLSGPEDWGSSVVVKRFLPQPEGRRAAMGWRREVTGLRHLRGTPRLLATDEEAQVLVMEDLGAHPTLADVLLRADGETAWRHTVTWAGVLGGSVVADRDALEQARRGLGTELLAEDRAWQVDLPRRGVDRLVEVAGLRSGRAAAAQARDVVDQLQHDTGRRVLGPGDACPDNAVVSPTGIRLLDLEGAGVRHLAFDAAYAAEPFSTC</sequence>
<keyword evidence="2" id="KW-1185">Reference proteome</keyword>
<dbReference type="EMBL" id="CP014989">
    <property type="protein sequence ID" value="ANS77493.1"/>
    <property type="molecule type" value="Genomic_DNA"/>
</dbReference>